<keyword evidence="4 9" id="KW-0812">Transmembrane</keyword>
<comment type="subcellular location">
    <subcellularLocation>
        <location evidence="1 9">Golgi apparatus</location>
        <location evidence="1 9">Golgi stack membrane</location>
        <topology evidence="1 9">Single-pass type II membrane protein</topology>
    </subcellularLocation>
</comment>
<dbReference type="GO" id="GO:0032580">
    <property type="term" value="C:Golgi cisterna membrane"/>
    <property type="evidence" value="ECO:0007669"/>
    <property type="project" value="UniProtKB-SubCell"/>
</dbReference>
<keyword evidence="6 9" id="KW-1133">Transmembrane helix</keyword>
<keyword evidence="11" id="KW-1185">Reference proteome</keyword>
<keyword evidence="3 9" id="KW-0808">Transferase</keyword>
<dbReference type="Pfam" id="PF05679">
    <property type="entry name" value="CHGN"/>
    <property type="match status" value="1"/>
</dbReference>
<evidence type="ECO:0000256" key="2">
    <source>
        <dbReference type="ARBA" id="ARBA00009239"/>
    </source>
</evidence>
<dbReference type="Gene3D" id="3.90.550.50">
    <property type="match status" value="1"/>
</dbReference>
<evidence type="ECO:0000256" key="3">
    <source>
        <dbReference type="ARBA" id="ARBA00022679"/>
    </source>
</evidence>
<organism evidence="10 11">
    <name type="scientific">Bemisia tabaci</name>
    <name type="common">Sweetpotato whitefly</name>
    <name type="synonym">Aleurodes tabaci</name>
    <dbReference type="NCBI Taxonomy" id="7038"/>
    <lineage>
        <taxon>Eukaryota</taxon>
        <taxon>Metazoa</taxon>
        <taxon>Ecdysozoa</taxon>
        <taxon>Arthropoda</taxon>
        <taxon>Hexapoda</taxon>
        <taxon>Insecta</taxon>
        <taxon>Pterygota</taxon>
        <taxon>Neoptera</taxon>
        <taxon>Paraneoptera</taxon>
        <taxon>Hemiptera</taxon>
        <taxon>Sternorrhyncha</taxon>
        <taxon>Aleyrodoidea</taxon>
        <taxon>Aleyrodidae</taxon>
        <taxon>Aleyrodinae</taxon>
        <taxon>Bemisia</taxon>
    </lineage>
</organism>
<protein>
    <recommendedName>
        <fullName evidence="9">Hexosyltransferase</fullName>
        <ecNumber evidence="9">2.4.1.-</ecNumber>
    </recommendedName>
</protein>
<dbReference type="PANTHER" id="PTHR12369">
    <property type="entry name" value="CHONDROITIN SYNTHASE"/>
    <property type="match status" value="1"/>
</dbReference>
<keyword evidence="5 9" id="KW-0735">Signal-anchor</keyword>
<evidence type="ECO:0000256" key="7">
    <source>
        <dbReference type="ARBA" id="ARBA00023034"/>
    </source>
</evidence>
<gene>
    <name evidence="10" type="ORF">BEMITA_LOCUS4150</name>
</gene>
<evidence type="ECO:0000313" key="10">
    <source>
        <dbReference type="EMBL" id="CAH0384864.1"/>
    </source>
</evidence>
<evidence type="ECO:0000256" key="5">
    <source>
        <dbReference type="ARBA" id="ARBA00022968"/>
    </source>
</evidence>
<dbReference type="InterPro" id="IPR051227">
    <property type="entry name" value="CS_glycosyltransferase"/>
</dbReference>
<dbReference type="Proteomes" id="UP001152759">
    <property type="component" value="Chromosome 2"/>
</dbReference>
<feature type="transmembrane region" description="Helical" evidence="9">
    <location>
        <begin position="12"/>
        <end position="31"/>
    </location>
</feature>
<dbReference type="AlphaFoldDB" id="A0A9P0A7A2"/>
<name>A0A9P0A7A2_BEMTA</name>
<dbReference type="GO" id="GO:0047238">
    <property type="term" value="F:glucuronosyl-N-acetylgalactosaminyl-proteoglycan 4-beta-N-acetylgalactosaminyltransferase activity"/>
    <property type="evidence" value="ECO:0007669"/>
    <property type="project" value="TreeGrafter"/>
</dbReference>
<evidence type="ECO:0000256" key="6">
    <source>
        <dbReference type="ARBA" id="ARBA00022989"/>
    </source>
</evidence>
<keyword evidence="8 9" id="KW-0472">Membrane</keyword>
<dbReference type="PANTHER" id="PTHR12369:SF13">
    <property type="entry name" value="HEXOSYLTRANSFERASE"/>
    <property type="match status" value="1"/>
</dbReference>
<dbReference type="EC" id="2.4.1.-" evidence="9"/>
<reference evidence="10" key="1">
    <citation type="submission" date="2021-12" db="EMBL/GenBank/DDBJ databases">
        <authorList>
            <person name="King R."/>
        </authorList>
    </citation>
    <scope>NUCLEOTIDE SEQUENCE</scope>
</reference>
<evidence type="ECO:0000256" key="8">
    <source>
        <dbReference type="ARBA" id="ARBA00023136"/>
    </source>
</evidence>
<keyword evidence="7 9" id="KW-0333">Golgi apparatus</keyword>
<proteinExistence type="inferred from homology"/>
<evidence type="ECO:0000313" key="11">
    <source>
        <dbReference type="Proteomes" id="UP001152759"/>
    </source>
</evidence>
<evidence type="ECO:0000256" key="1">
    <source>
        <dbReference type="ARBA" id="ARBA00004447"/>
    </source>
</evidence>
<evidence type="ECO:0000256" key="4">
    <source>
        <dbReference type="ARBA" id="ARBA00022692"/>
    </source>
</evidence>
<dbReference type="InterPro" id="IPR008428">
    <property type="entry name" value="Chond_GalNAc"/>
</dbReference>
<accession>A0A9P0A7A2</accession>
<comment type="similarity">
    <text evidence="2 9">Belongs to the chondroitin N-acetylgalactosaminyltransferase family.</text>
</comment>
<sequence>MSVVSQCRQHIYFSLGFILGLILSLIFVVRVEDGCSLFSLEIISLDSDIISNVFKDEFEPKINSAGKPLKAQKTPQTLVRPRYFSTELGIKEKLFVGVLTTYESISSHGIAFNKTVGHLVDKLLFFINAPGSQKLNVSLLKLPGIVRFTNTRSLLQPFHAIKYISDNFIDEFDFFFLIKSDAYVKTSSLTKIIESISVSEHVHVGVKTDPKSSFCSLDSGLLLSNSVLQKLQSDLDWCVKNILSHSDDENVGHCILHSTNLPCQQKVESCELGSIKLNKNFDLETLLANSSMREKLEKVITIHPLEKPSQFYQLHAYFSKSELDHTKQEILNLRRSLLNVSVNAPSGPQSLTWPLGNQPENKPLSRFDVLRWDYFNETHIYFDSDFSNLRPHTTPEKLDVQNVIKACVSRVAEKYEGQFEYQKLLNGYKKFDPSRGMDYLLDLIFRVNTDGKYIHKRFAVCKPLGKVEFLPVPYVTENTKINILLPVKPADKAHALKFLQQYRQMCMMKRDKTFLMMVLLYDSTVPGKGTKSDVFKSLKDTAVNYSKQFSKDGSKIVWVSIKIPNKDPSYLPHHEALLDFAIADLALKKFRSDSLILLAHLNLEIKPDFLNRVRMNTIQNWQVFSPVPFREYHPAIVYEGEPPAEVELNKQSGHYDSTNTQHISFYASDYLSARQSIAKTIPLVRSDKNILDLYQTSNQEYNKKMESLIADTIYSMFVSASNLHVLRAVEPGLRIRYEPIDCPSSDVTHDSNLKSLIKKCNHSRSFSFGMRSQLSKLILSFKNKT</sequence>
<dbReference type="EMBL" id="OU963863">
    <property type="protein sequence ID" value="CAH0384864.1"/>
    <property type="molecule type" value="Genomic_DNA"/>
</dbReference>
<evidence type="ECO:0000256" key="9">
    <source>
        <dbReference type="RuleBase" id="RU364016"/>
    </source>
</evidence>